<dbReference type="InterPro" id="IPR029058">
    <property type="entry name" value="AB_hydrolase_fold"/>
</dbReference>
<dbReference type="EMBL" id="BMKR01000029">
    <property type="protein sequence ID" value="GGF99754.1"/>
    <property type="molecule type" value="Genomic_DNA"/>
</dbReference>
<dbReference type="AlphaFoldDB" id="A0A917CYA1"/>
<dbReference type="InterPro" id="IPR051340">
    <property type="entry name" value="Haloalkane_dehalogenase"/>
</dbReference>
<comment type="caution">
    <text evidence="2">The sequence shown here is derived from an EMBL/GenBank/DDBJ whole genome shotgun (WGS) entry which is preliminary data.</text>
</comment>
<feature type="domain" description="AB hydrolase-1" evidence="1">
    <location>
        <begin position="13"/>
        <end position="234"/>
    </location>
</feature>
<name>A0A917CYA1_9BACL</name>
<dbReference type="Gene3D" id="3.40.50.1820">
    <property type="entry name" value="alpha/beta hydrolase"/>
    <property type="match status" value="1"/>
</dbReference>
<dbReference type="SUPFAM" id="SSF53474">
    <property type="entry name" value="alpha/beta-Hydrolases"/>
    <property type="match status" value="1"/>
</dbReference>
<sequence>MFNDTEILKNPSIVLIHGSWLGGWSWRKVTKQLSAQGYRALSPTLTGLGERNHLLTGDINLSVHIEDIVNLILFENITNVVLVGHSYGAMVAAGAADRLFGRVRCDIVILDGFVTEPGESVVDHYPDVYSLMRNFLSSNPSLVEPPPVETFGLNDTEISAAITPFLTKMPLATHIEKLNFSLEKQAQMSRSYICCKEFSMFHQTASEAAKQGWHSFEINAGHLAPITHPKLIAELIVAAIESNHI</sequence>
<reference evidence="2" key="2">
    <citation type="submission" date="2020-09" db="EMBL/GenBank/DDBJ databases">
        <authorList>
            <person name="Sun Q."/>
            <person name="Zhou Y."/>
        </authorList>
    </citation>
    <scope>NUCLEOTIDE SEQUENCE</scope>
    <source>
        <strain evidence="2">CGMCC 1.16134</strain>
    </source>
</reference>
<dbReference type="InterPro" id="IPR000073">
    <property type="entry name" value="AB_hydrolase_1"/>
</dbReference>
<dbReference type="RefSeq" id="WP_189029859.1">
    <property type="nucleotide sequence ID" value="NZ_BMKR01000029.1"/>
</dbReference>
<evidence type="ECO:0000313" key="3">
    <source>
        <dbReference type="Proteomes" id="UP000637643"/>
    </source>
</evidence>
<dbReference type="Pfam" id="PF12697">
    <property type="entry name" value="Abhydrolase_6"/>
    <property type="match status" value="1"/>
</dbReference>
<dbReference type="PANTHER" id="PTHR42977:SF1">
    <property type="entry name" value="BLR6576 PROTEIN"/>
    <property type="match status" value="1"/>
</dbReference>
<reference evidence="2" key="1">
    <citation type="journal article" date="2014" name="Int. J. Syst. Evol. Microbiol.">
        <title>Complete genome sequence of Corynebacterium casei LMG S-19264T (=DSM 44701T), isolated from a smear-ripened cheese.</title>
        <authorList>
            <consortium name="US DOE Joint Genome Institute (JGI-PGF)"/>
            <person name="Walter F."/>
            <person name="Albersmeier A."/>
            <person name="Kalinowski J."/>
            <person name="Ruckert C."/>
        </authorList>
    </citation>
    <scope>NUCLEOTIDE SEQUENCE</scope>
    <source>
        <strain evidence="2">CGMCC 1.16134</strain>
    </source>
</reference>
<evidence type="ECO:0000259" key="1">
    <source>
        <dbReference type="Pfam" id="PF12697"/>
    </source>
</evidence>
<gene>
    <name evidence="2" type="ORF">GCM10010912_50700</name>
</gene>
<keyword evidence="3" id="KW-1185">Reference proteome</keyword>
<dbReference type="Proteomes" id="UP000637643">
    <property type="component" value="Unassembled WGS sequence"/>
</dbReference>
<protein>
    <submittedName>
        <fullName evidence="2">Esterase</fullName>
    </submittedName>
</protein>
<organism evidence="2 3">
    <name type="scientific">Paenibacillus albidus</name>
    <dbReference type="NCBI Taxonomy" id="2041023"/>
    <lineage>
        <taxon>Bacteria</taxon>
        <taxon>Bacillati</taxon>
        <taxon>Bacillota</taxon>
        <taxon>Bacilli</taxon>
        <taxon>Bacillales</taxon>
        <taxon>Paenibacillaceae</taxon>
        <taxon>Paenibacillus</taxon>
    </lineage>
</organism>
<proteinExistence type="predicted"/>
<dbReference type="PANTHER" id="PTHR42977">
    <property type="entry name" value="HYDROLASE-RELATED"/>
    <property type="match status" value="1"/>
</dbReference>
<accession>A0A917CYA1</accession>
<dbReference type="GO" id="GO:0004301">
    <property type="term" value="F:epoxide hydrolase activity"/>
    <property type="evidence" value="ECO:0007669"/>
    <property type="project" value="TreeGrafter"/>
</dbReference>
<evidence type="ECO:0000313" key="2">
    <source>
        <dbReference type="EMBL" id="GGF99754.1"/>
    </source>
</evidence>